<evidence type="ECO:0000256" key="1">
    <source>
        <dbReference type="SAM" id="MobiDB-lite"/>
    </source>
</evidence>
<accession>A0AAV4WM21</accession>
<dbReference type="Proteomes" id="UP001054837">
    <property type="component" value="Unassembled WGS sequence"/>
</dbReference>
<proteinExistence type="predicted"/>
<protein>
    <recommendedName>
        <fullName evidence="4">Small VCP/p97-interacting protein</fullName>
    </recommendedName>
</protein>
<comment type="caution">
    <text evidence="2">The sequence shown here is derived from an EMBL/GenBank/DDBJ whole genome shotgun (WGS) entry which is preliminary data.</text>
</comment>
<gene>
    <name evidence="2" type="ORF">CDAR_117601</name>
</gene>
<feature type="region of interest" description="Disordered" evidence="1">
    <location>
        <begin position="14"/>
        <end position="62"/>
    </location>
</feature>
<dbReference type="EMBL" id="BPLQ01014801">
    <property type="protein sequence ID" value="GIY83319.1"/>
    <property type="molecule type" value="Genomic_DNA"/>
</dbReference>
<dbReference type="AlphaFoldDB" id="A0AAV4WM21"/>
<evidence type="ECO:0008006" key="4">
    <source>
        <dbReference type="Google" id="ProtNLM"/>
    </source>
</evidence>
<keyword evidence="3" id="KW-1185">Reference proteome</keyword>
<sequence>MFFFCCTRKKKSSPFRIQNHSRGSDSRGEHREGVQPRAEERSREQQFMEESPVANAEGRRMESGWDRKIEKAKMAVQGQVPGDNESSRAALRSAVQEKRFLPGGFLVSAVQRIAHVK</sequence>
<reference evidence="2 3" key="1">
    <citation type="submission" date="2021-06" db="EMBL/GenBank/DDBJ databases">
        <title>Caerostris darwini draft genome.</title>
        <authorList>
            <person name="Kono N."/>
            <person name="Arakawa K."/>
        </authorList>
    </citation>
    <scope>NUCLEOTIDE SEQUENCE [LARGE SCALE GENOMIC DNA]</scope>
</reference>
<feature type="compositionally biased region" description="Basic and acidic residues" evidence="1">
    <location>
        <begin position="22"/>
        <end position="46"/>
    </location>
</feature>
<organism evidence="2 3">
    <name type="scientific">Caerostris darwini</name>
    <dbReference type="NCBI Taxonomy" id="1538125"/>
    <lineage>
        <taxon>Eukaryota</taxon>
        <taxon>Metazoa</taxon>
        <taxon>Ecdysozoa</taxon>
        <taxon>Arthropoda</taxon>
        <taxon>Chelicerata</taxon>
        <taxon>Arachnida</taxon>
        <taxon>Araneae</taxon>
        <taxon>Araneomorphae</taxon>
        <taxon>Entelegynae</taxon>
        <taxon>Araneoidea</taxon>
        <taxon>Araneidae</taxon>
        <taxon>Caerostris</taxon>
    </lineage>
</organism>
<evidence type="ECO:0000313" key="2">
    <source>
        <dbReference type="EMBL" id="GIY83319.1"/>
    </source>
</evidence>
<evidence type="ECO:0000313" key="3">
    <source>
        <dbReference type="Proteomes" id="UP001054837"/>
    </source>
</evidence>
<name>A0AAV4WM21_9ARAC</name>